<dbReference type="GO" id="GO:0009063">
    <property type="term" value="P:amino acid catabolic process"/>
    <property type="evidence" value="ECO:0007669"/>
    <property type="project" value="TreeGrafter"/>
</dbReference>
<feature type="domain" description="Amine oxidase" evidence="1">
    <location>
        <begin position="101"/>
        <end position="549"/>
    </location>
</feature>
<dbReference type="Gene3D" id="3.50.50.60">
    <property type="entry name" value="FAD/NAD(P)-binding domain"/>
    <property type="match status" value="1"/>
</dbReference>
<dbReference type="Proteomes" id="UP000076925">
    <property type="component" value="Unassembled WGS sequence"/>
</dbReference>
<dbReference type="PANTHER" id="PTHR10742:SF342">
    <property type="entry name" value="AMINE OXIDASE"/>
    <property type="match status" value="1"/>
</dbReference>
<protein>
    <recommendedName>
        <fullName evidence="1">Amine oxidase domain-containing protein</fullName>
    </recommendedName>
</protein>
<evidence type="ECO:0000313" key="3">
    <source>
        <dbReference type="Proteomes" id="UP000076925"/>
    </source>
</evidence>
<comment type="caution">
    <text evidence="2">The sequence shown here is derived from an EMBL/GenBank/DDBJ whole genome shotgun (WGS) entry which is preliminary data.</text>
</comment>
<gene>
    <name evidence="2" type="ORF">WA1_48250</name>
</gene>
<sequence>MSNPNKFFSFNRRWFLGSLGLAGGAALTSGFSQLRDISRATASEKFKYQKVLNDFNIYPELKSLTKAKGKAASKSKGILSDLDNLPQSGRPLKVVILGAGMAGLCAAYELEKRGHTCVILEADRSHIGGRVRTLRFEDGLYGEAGAMRIPKSHDLTHHYIKECGLQLRNFVSGNPNGYYYMRGERLRVAEVTRLSSIYELKGNEKQLTPDDVWATAVDSYVNNLSEKEKEEIFATSIQSAAVRELDEKSLLQLCRAAGFSTDAIEMLLAAYGLLGTEMYFSALGHIRDAGNYSDLEEIVGGSDLLPKALAAKLKSQPKLGCEAIAIERDDAVRKARVIYVEDGQTNSEEGDFAICTIPFPVLARLETPFSPAKKRAIRDLTYDSSTKVLAIANRRFWETDDGIYGGGSFSDLPISTTYYPSDNAQNRDPNISARPAVMLASYTWGSQARRLGDLSPQERHSQTQQWLSKIHPQINQNGVIDKMVSWSWDNHRWSGGAFTFLSPYQQTSLYKDVIAPEGRIYFAGEHASTDHAWIQGALESALTSVKEILIAAQRD</sequence>
<dbReference type="SUPFAM" id="SSF54373">
    <property type="entry name" value="FAD-linked reductases, C-terminal domain"/>
    <property type="match status" value="1"/>
</dbReference>
<dbReference type="Gene3D" id="1.20.1440.240">
    <property type="match status" value="1"/>
</dbReference>
<dbReference type="InterPro" id="IPR006311">
    <property type="entry name" value="TAT_signal"/>
</dbReference>
<proteinExistence type="predicted"/>
<dbReference type="InterPro" id="IPR002937">
    <property type="entry name" value="Amino_oxidase"/>
</dbReference>
<dbReference type="EMBL" id="ANNX02000047">
    <property type="protein sequence ID" value="KYC37400.1"/>
    <property type="molecule type" value="Genomic_DNA"/>
</dbReference>
<dbReference type="OrthoDB" id="547674at2"/>
<evidence type="ECO:0000259" key="1">
    <source>
        <dbReference type="Pfam" id="PF01593"/>
    </source>
</evidence>
<dbReference type="STRING" id="128403.WA1_48250"/>
<dbReference type="SUPFAM" id="SSF51905">
    <property type="entry name" value="FAD/NAD(P)-binding domain"/>
    <property type="match status" value="1"/>
</dbReference>
<dbReference type="PROSITE" id="PS51318">
    <property type="entry name" value="TAT"/>
    <property type="match status" value="1"/>
</dbReference>
<dbReference type="GO" id="GO:0001716">
    <property type="term" value="F:L-amino-acid oxidase activity"/>
    <property type="evidence" value="ECO:0007669"/>
    <property type="project" value="TreeGrafter"/>
</dbReference>
<dbReference type="PANTHER" id="PTHR10742">
    <property type="entry name" value="FLAVIN MONOAMINE OXIDASE"/>
    <property type="match status" value="1"/>
</dbReference>
<dbReference type="RefSeq" id="WP_017742454.1">
    <property type="nucleotide sequence ID" value="NZ_KQ976354.1"/>
</dbReference>
<dbReference type="InterPro" id="IPR036188">
    <property type="entry name" value="FAD/NAD-bd_sf"/>
</dbReference>
<dbReference type="InterPro" id="IPR050281">
    <property type="entry name" value="Flavin_monoamine_oxidase"/>
</dbReference>
<reference evidence="2 3" key="1">
    <citation type="journal article" date="2013" name="Genome Biol. Evol.">
        <title>Genomes of Stigonematalean cyanobacteria (subsection V) and the evolution of oxygenic photosynthesis from prokaryotes to plastids.</title>
        <authorList>
            <person name="Dagan T."/>
            <person name="Roettger M."/>
            <person name="Stucken K."/>
            <person name="Landan G."/>
            <person name="Koch R."/>
            <person name="Major P."/>
            <person name="Gould S.B."/>
            <person name="Goremykin V.V."/>
            <person name="Rippka R."/>
            <person name="Tandeau de Marsac N."/>
            <person name="Gugger M."/>
            <person name="Lockhart P.J."/>
            <person name="Allen J.F."/>
            <person name="Brune I."/>
            <person name="Maus I."/>
            <person name="Puhler A."/>
            <person name="Martin W.F."/>
        </authorList>
    </citation>
    <scope>NUCLEOTIDE SEQUENCE [LARGE SCALE GENOMIC DNA]</scope>
    <source>
        <strain evidence="2 3">PCC 7110</strain>
    </source>
</reference>
<keyword evidence="3" id="KW-1185">Reference proteome</keyword>
<name>A0A139WY97_9CYAN</name>
<evidence type="ECO:0000313" key="2">
    <source>
        <dbReference type="EMBL" id="KYC37400.1"/>
    </source>
</evidence>
<dbReference type="Pfam" id="PF01593">
    <property type="entry name" value="Amino_oxidase"/>
    <property type="match status" value="1"/>
</dbReference>
<accession>A0A139WY97</accession>
<organism evidence="2 3">
    <name type="scientific">Scytonema hofmannii PCC 7110</name>
    <dbReference type="NCBI Taxonomy" id="128403"/>
    <lineage>
        <taxon>Bacteria</taxon>
        <taxon>Bacillati</taxon>
        <taxon>Cyanobacteriota</taxon>
        <taxon>Cyanophyceae</taxon>
        <taxon>Nostocales</taxon>
        <taxon>Scytonemataceae</taxon>
        <taxon>Scytonema</taxon>
    </lineage>
</organism>
<dbReference type="AlphaFoldDB" id="A0A139WY97"/>
<dbReference type="Gene3D" id="3.90.660.10">
    <property type="match status" value="1"/>
</dbReference>